<dbReference type="SUPFAM" id="SSF55073">
    <property type="entry name" value="Nucleotide cyclase"/>
    <property type="match status" value="1"/>
</dbReference>
<dbReference type="CDD" id="cd01949">
    <property type="entry name" value="GGDEF"/>
    <property type="match status" value="1"/>
</dbReference>
<evidence type="ECO:0000256" key="3">
    <source>
        <dbReference type="SAM" id="Phobius"/>
    </source>
</evidence>
<feature type="signal peptide" evidence="4">
    <location>
        <begin position="1"/>
        <end position="23"/>
    </location>
</feature>
<dbReference type="InterPro" id="IPR035919">
    <property type="entry name" value="EAL_sf"/>
</dbReference>
<dbReference type="FunFam" id="3.20.20.450:FF:000001">
    <property type="entry name" value="Cyclic di-GMP phosphodiesterase yahA"/>
    <property type="match status" value="1"/>
</dbReference>
<evidence type="ECO:0000313" key="8">
    <source>
        <dbReference type="Proteomes" id="UP001164472"/>
    </source>
</evidence>
<feature type="domain" description="EAL" evidence="5">
    <location>
        <begin position="605"/>
        <end position="858"/>
    </location>
</feature>
<dbReference type="KEGG" id="asem:NNL22_14125"/>
<dbReference type="InterPro" id="IPR011623">
    <property type="entry name" value="7TMR_DISM_rcpt_extracell_dom1"/>
</dbReference>
<proteinExistence type="predicted"/>
<keyword evidence="3" id="KW-0812">Transmembrane</keyword>
<evidence type="ECO:0000259" key="6">
    <source>
        <dbReference type="PROSITE" id="PS50887"/>
    </source>
</evidence>
<protein>
    <recommendedName>
        <fullName evidence="1">cyclic-guanylate-specific phosphodiesterase</fullName>
        <ecNumber evidence="1">3.1.4.52</ecNumber>
    </recommendedName>
</protein>
<dbReference type="PROSITE" id="PS50887">
    <property type="entry name" value="GGDEF"/>
    <property type="match status" value="1"/>
</dbReference>
<feature type="chain" id="PRO_5039592377" description="cyclic-guanylate-specific phosphodiesterase" evidence="4">
    <location>
        <begin position="24"/>
        <end position="871"/>
    </location>
</feature>
<dbReference type="InterPro" id="IPR043128">
    <property type="entry name" value="Rev_trsase/Diguanyl_cyclase"/>
</dbReference>
<gene>
    <name evidence="7" type="ORF">NNL22_14125</name>
</gene>
<evidence type="ECO:0000259" key="5">
    <source>
        <dbReference type="PROSITE" id="PS50883"/>
    </source>
</evidence>
<feature type="transmembrane region" description="Helical" evidence="3">
    <location>
        <begin position="282"/>
        <end position="301"/>
    </location>
</feature>
<dbReference type="Pfam" id="PF00563">
    <property type="entry name" value="EAL"/>
    <property type="match status" value="1"/>
</dbReference>
<feature type="domain" description="GGDEF" evidence="6">
    <location>
        <begin position="451"/>
        <end position="596"/>
    </location>
</feature>
<dbReference type="Pfam" id="PF07696">
    <property type="entry name" value="7TMR-DISMED2"/>
    <property type="match status" value="1"/>
</dbReference>
<dbReference type="PROSITE" id="PS50883">
    <property type="entry name" value="EAL"/>
    <property type="match status" value="1"/>
</dbReference>
<name>A0A9E8HK39_9ALTE</name>
<dbReference type="PANTHER" id="PTHR33121">
    <property type="entry name" value="CYCLIC DI-GMP PHOSPHODIESTERASE PDEF"/>
    <property type="match status" value="1"/>
</dbReference>
<evidence type="ECO:0000256" key="2">
    <source>
        <dbReference type="ARBA" id="ARBA00022636"/>
    </source>
</evidence>
<feature type="transmembrane region" description="Helical" evidence="3">
    <location>
        <begin position="246"/>
        <end position="270"/>
    </location>
</feature>
<dbReference type="EMBL" id="CP101527">
    <property type="protein sequence ID" value="UZW74148.1"/>
    <property type="molecule type" value="Genomic_DNA"/>
</dbReference>
<dbReference type="AlphaFoldDB" id="A0A9E8HK39"/>
<dbReference type="InterPro" id="IPR001633">
    <property type="entry name" value="EAL_dom"/>
</dbReference>
<feature type="transmembrane region" description="Helical" evidence="3">
    <location>
        <begin position="307"/>
        <end position="325"/>
    </location>
</feature>
<evidence type="ECO:0000313" key="7">
    <source>
        <dbReference type="EMBL" id="UZW74148.1"/>
    </source>
</evidence>
<dbReference type="PANTHER" id="PTHR33121:SF19">
    <property type="entry name" value="CYCLIC DI-GMP PHOSPHODIESTERASE PA2567"/>
    <property type="match status" value="1"/>
</dbReference>
<reference evidence="7" key="1">
    <citation type="submission" date="2022-07" db="EMBL/GenBank/DDBJ databases">
        <title>Alkalimarinus sp. nov., isolated from gut of a Alitta virens.</title>
        <authorList>
            <person name="Yang A.I."/>
            <person name="Shin N.-R."/>
        </authorList>
    </citation>
    <scope>NUCLEOTIDE SEQUENCE</scope>
    <source>
        <strain evidence="7">FA028</strain>
    </source>
</reference>
<dbReference type="Gene3D" id="2.60.40.2380">
    <property type="match status" value="1"/>
</dbReference>
<evidence type="ECO:0000256" key="4">
    <source>
        <dbReference type="SAM" id="SignalP"/>
    </source>
</evidence>
<dbReference type="Proteomes" id="UP001164472">
    <property type="component" value="Chromosome"/>
</dbReference>
<dbReference type="InterPro" id="IPR000160">
    <property type="entry name" value="GGDEF_dom"/>
</dbReference>
<dbReference type="Pfam" id="PF00990">
    <property type="entry name" value="GGDEF"/>
    <property type="match status" value="1"/>
</dbReference>
<dbReference type="CDD" id="cd01948">
    <property type="entry name" value="EAL"/>
    <property type="match status" value="1"/>
</dbReference>
<feature type="transmembrane region" description="Helical" evidence="3">
    <location>
        <begin position="337"/>
        <end position="357"/>
    </location>
</feature>
<dbReference type="InterPro" id="IPR011622">
    <property type="entry name" value="7TMR_DISM_rcpt_extracell_dom2"/>
</dbReference>
<dbReference type="GO" id="GO:0071111">
    <property type="term" value="F:cyclic-guanylate-specific phosphodiesterase activity"/>
    <property type="evidence" value="ECO:0007669"/>
    <property type="project" value="UniProtKB-EC"/>
</dbReference>
<dbReference type="InterPro" id="IPR029787">
    <property type="entry name" value="Nucleotide_cyclase"/>
</dbReference>
<dbReference type="Pfam" id="PF07695">
    <property type="entry name" value="7TMR-DISM_7TM"/>
    <property type="match status" value="1"/>
</dbReference>
<evidence type="ECO:0000256" key="1">
    <source>
        <dbReference type="ARBA" id="ARBA00012282"/>
    </source>
</evidence>
<dbReference type="SMART" id="SM00267">
    <property type="entry name" value="GGDEF"/>
    <property type="match status" value="1"/>
</dbReference>
<dbReference type="SUPFAM" id="SSF141868">
    <property type="entry name" value="EAL domain-like"/>
    <property type="match status" value="1"/>
</dbReference>
<dbReference type="SMART" id="SM00052">
    <property type="entry name" value="EAL"/>
    <property type="match status" value="1"/>
</dbReference>
<dbReference type="RefSeq" id="WP_251811250.1">
    <property type="nucleotide sequence ID" value="NZ_CP101527.1"/>
</dbReference>
<keyword evidence="4" id="KW-0732">Signal</keyword>
<feature type="transmembrane region" description="Helical" evidence="3">
    <location>
        <begin position="214"/>
        <end position="240"/>
    </location>
</feature>
<organism evidence="7 8">
    <name type="scientific">Alkalimarinus sediminis</name>
    <dbReference type="NCBI Taxonomy" id="1632866"/>
    <lineage>
        <taxon>Bacteria</taxon>
        <taxon>Pseudomonadati</taxon>
        <taxon>Pseudomonadota</taxon>
        <taxon>Gammaproteobacteria</taxon>
        <taxon>Alteromonadales</taxon>
        <taxon>Alteromonadaceae</taxon>
        <taxon>Alkalimarinus</taxon>
    </lineage>
</organism>
<dbReference type="InterPro" id="IPR050706">
    <property type="entry name" value="Cyclic-di-GMP_PDE-like"/>
</dbReference>
<dbReference type="Gene3D" id="3.20.20.450">
    <property type="entry name" value="EAL domain"/>
    <property type="match status" value="1"/>
</dbReference>
<keyword evidence="3" id="KW-0472">Membrane</keyword>
<feature type="transmembrane region" description="Helical" evidence="3">
    <location>
        <begin position="186"/>
        <end position="207"/>
    </location>
</feature>
<keyword evidence="3" id="KW-1133">Transmembrane helix</keyword>
<accession>A0A9E8HK39</accession>
<dbReference type="Gene3D" id="3.30.70.270">
    <property type="match status" value="1"/>
</dbReference>
<sequence length="871" mass="97594">MSLFLRNLCLVWAVFFLSSSAHSFVISSGDQRISLNAYLSYYEDEKGLLELDDVVQLQRDGRLVENNEETLNFGFSDSVYWVRVSFSFADFLNSTESWIVSLDYAPLRNIDLYVLNGESIEHIKAGTDQPFNSRPILYRNFAYPLVNQGGSEYELWLKISSDSSIQIPLTLWPSQIYFEEETLSSYGWGIFCGILLALTLYNLFLYVSVKDPTYLFYVMYLLGMSGVVLFLNGLGFQLIWPESEEVNRYALLVFSGLSILGALQFSRSFLGTRKLIPSFDKLIVSMTVLATAILFICVIFVDVSFPKMSGSIAALFSVVLIITGLKTLRRGSPTAPYFLIAWSLFLGGILVYLASVFGVVSTNFFTETAMQFGSAAEVILLSLGLAQRIKVDRMLKYEALESKHHSIIKWQQAEKKLLERASYDTLTSLPNSTLLYKCIEDLKAEPNGAIKSFGLVVIHFNRFHEINKTLGKSNADLLLIRASDRLSHEAGRVDNVLPVDRTNDYFHFLSVLDGVSFAVLVGMSSDTQAPNHVAEKLLDVMKKPIEHEGMFIDIDAIAGIALFPIHGQDMDALVQHAAIALETSKKTSQKITTYSSDQNYYSTRRLSLMGDLAKAIESDELTLFLQPQFDLTTSEVVGAEALLRWSHDVHGFVRPDEFIPLAEKSGLIRSLTAWVIERVMQFDKKLQSLGHNIQLSVNISAKNIAEVNFVTNTLDSLVKHGVAPERIVFEMTETTMMDNPEKALSVLNDLSDLGIQLSIDDFGTGYSSLSYLNQLPVDELKIDRSFVTDMVQNSQNQKIVEMTVNLAHTLGLKVVAEGIEDRETMVQLQTLGCDVAQGYFIGRPMPEEAFLSWLEKQSNSKIRSISSRAIK</sequence>
<dbReference type="EC" id="3.1.4.52" evidence="1"/>
<keyword evidence="2" id="KW-0973">c-di-GMP</keyword>
<keyword evidence="8" id="KW-1185">Reference proteome</keyword>